<feature type="transmembrane region" description="Helical" evidence="16">
    <location>
        <begin position="213"/>
        <end position="231"/>
    </location>
</feature>
<comment type="caution">
    <text evidence="17">The sequence shown here is derived from an EMBL/GenBank/DDBJ whole genome shotgun (WGS) entry which is preliminary data.</text>
</comment>
<accession>A0AAV6VME1</accession>
<dbReference type="PIRSF" id="PIRSF015665">
    <property type="entry name" value="CHOPT"/>
    <property type="match status" value="1"/>
</dbReference>
<evidence type="ECO:0000256" key="8">
    <source>
        <dbReference type="ARBA" id="ARBA00023264"/>
    </source>
</evidence>
<name>A0AAV6VME1_9ARAC</name>
<comment type="subcellular location">
    <subcellularLocation>
        <location evidence="1">Membrane</location>
        <topology evidence="1">Multi-pass membrane protein</topology>
    </subcellularLocation>
</comment>
<evidence type="ECO:0000256" key="4">
    <source>
        <dbReference type="ARBA" id="ARBA00022692"/>
    </source>
</evidence>
<dbReference type="Gene3D" id="1.20.120.1760">
    <property type="match status" value="1"/>
</dbReference>
<evidence type="ECO:0000256" key="9">
    <source>
        <dbReference type="ARBA" id="ARBA00036100"/>
    </source>
</evidence>
<evidence type="ECO:0000256" key="10">
    <source>
        <dbReference type="ARBA" id="ARBA00036651"/>
    </source>
</evidence>
<keyword evidence="3 15" id="KW-0808">Transferase</keyword>
<sequence length="436" mass="48679">MFLTKDILSPIQLKRLTDHQYCYTGRTLLDPIVQPFWNWLVLKLPLWLAPNLMTIGGLFINIFTSLILICYSPDGTQEAPRWAFLFCAVGLFIYQTLDACDGKQARRTGSSSPLGELFDHGCDSLSTIFVALSVCIAVQLGTYPSWMFFQCFIAMSLFYIAHWQVYVSGILKFGRFDVTEAQYVVMFIHLITAVCGQSIWSIRIPSVYIEMKLVPIFAGIVAASFAFYSNFTSIFTGGAGKNGSTVAGTSILSPFTPLALAVVPAFIIYQKSTVNIYEHHPCLYILAFAMVASKITNKLVVAHMTKSEIDYLDSVFVGPGMLFLNQYFDTFINEYVVLWLCMVYSTANLLHYCTIVCLQICNHMHIRLFVITPHIVAGDFSRDSAVSAPLLQNISNDASSETSDILSNVPSSASYQHSFLEEVISHNADKLDDEIL</sequence>
<organism evidence="17 18">
    <name type="scientific">Oedothorax gibbosus</name>
    <dbReference type="NCBI Taxonomy" id="931172"/>
    <lineage>
        <taxon>Eukaryota</taxon>
        <taxon>Metazoa</taxon>
        <taxon>Ecdysozoa</taxon>
        <taxon>Arthropoda</taxon>
        <taxon>Chelicerata</taxon>
        <taxon>Arachnida</taxon>
        <taxon>Araneae</taxon>
        <taxon>Araneomorphae</taxon>
        <taxon>Entelegynae</taxon>
        <taxon>Araneoidea</taxon>
        <taxon>Linyphiidae</taxon>
        <taxon>Erigoninae</taxon>
        <taxon>Oedothorax</taxon>
    </lineage>
</organism>
<dbReference type="GO" id="GO:0005789">
    <property type="term" value="C:endoplasmic reticulum membrane"/>
    <property type="evidence" value="ECO:0007669"/>
    <property type="project" value="TreeGrafter"/>
</dbReference>
<dbReference type="PANTHER" id="PTHR10414:SF37">
    <property type="entry name" value="BB IN A BOXCAR, ISOFORM C"/>
    <property type="match status" value="1"/>
</dbReference>
<dbReference type="AlphaFoldDB" id="A0AAV6VME1"/>
<dbReference type="Proteomes" id="UP000827092">
    <property type="component" value="Unassembled WGS sequence"/>
</dbReference>
<dbReference type="GO" id="GO:0006646">
    <property type="term" value="P:phosphatidylethanolamine biosynthetic process"/>
    <property type="evidence" value="ECO:0007669"/>
    <property type="project" value="TreeGrafter"/>
</dbReference>
<keyword evidence="5 16" id="KW-1133">Transmembrane helix</keyword>
<comment type="pathway">
    <text evidence="12">Phospholipid metabolism; phosphatidylcholine biosynthesis; phosphatidylcholine from phosphocholine: step 2/2.</text>
</comment>
<feature type="transmembrane region" description="Helical" evidence="16">
    <location>
        <begin position="183"/>
        <end position="201"/>
    </location>
</feature>
<comment type="similarity">
    <text evidence="2 15">Belongs to the CDP-alcohol phosphatidyltransferase class-I family.</text>
</comment>
<dbReference type="InterPro" id="IPR014472">
    <property type="entry name" value="CHOPT"/>
</dbReference>
<evidence type="ECO:0000256" key="6">
    <source>
        <dbReference type="ARBA" id="ARBA00023136"/>
    </source>
</evidence>
<comment type="catalytic activity">
    <reaction evidence="11">
        <text>1-hexadecanoyl-2-(9Z-octadecenoyl)-sn-glycerol + CDP-choline = 1-hexadecanoyl-2-(9Z-octadecenoyl)-sn-glycero-3-phosphocholine + CMP + H(+)</text>
        <dbReference type="Rhea" id="RHEA:54244"/>
        <dbReference type="ChEBI" id="CHEBI:15378"/>
        <dbReference type="ChEBI" id="CHEBI:58779"/>
        <dbReference type="ChEBI" id="CHEBI:60377"/>
        <dbReference type="ChEBI" id="CHEBI:73001"/>
        <dbReference type="ChEBI" id="CHEBI:75466"/>
    </reaction>
    <physiologicalReaction direction="left-to-right" evidence="11">
        <dbReference type="Rhea" id="RHEA:54245"/>
    </physiologicalReaction>
</comment>
<evidence type="ECO:0000256" key="7">
    <source>
        <dbReference type="ARBA" id="ARBA00023209"/>
    </source>
</evidence>
<gene>
    <name evidence="17" type="ORF">JTE90_029377</name>
</gene>
<comment type="catalytic activity">
    <reaction evidence="9">
        <text>1-hexadecanoyl-2-(4Z,7Z,10Z,13Z,16Z,19Z-docosahexaenoyl)-sn-glycerol + CDP-choline = 1-hexadecanoyl-2-(4Z,7Z,10Z,13Z,16Z,19Z-docosahexaenoyl)-sn-glycero-3-phosphocholine + CMP + H(+)</text>
        <dbReference type="Rhea" id="RHEA:54332"/>
        <dbReference type="ChEBI" id="CHEBI:15378"/>
        <dbReference type="ChEBI" id="CHEBI:58779"/>
        <dbReference type="ChEBI" id="CHEBI:60377"/>
        <dbReference type="ChEBI" id="CHEBI:74963"/>
        <dbReference type="ChEBI" id="CHEBI:82949"/>
    </reaction>
    <physiologicalReaction direction="left-to-right" evidence="9">
        <dbReference type="Rhea" id="RHEA:54333"/>
    </physiologicalReaction>
</comment>
<keyword evidence="7" id="KW-0594">Phospholipid biosynthesis</keyword>
<keyword evidence="6 16" id="KW-0472">Membrane</keyword>
<dbReference type="PANTHER" id="PTHR10414">
    <property type="entry name" value="ETHANOLAMINEPHOSPHOTRANSFERASE"/>
    <property type="match status" value="1"/>
</dbReference>
<proteinExistence type="inferred from homology"/>
<dbReference type="GO" id="GO:0004307">
    <property type="term" value="F:ethanolaminephosphotransferase activity"/>
    <property type="evidence" value="ECO:0007669"/>
    <property type="project" value="TreeGrafter"/>
</dbReference>
<keyword evidence="7" id="KW-0443">Lipid metabolism</keyword>
<evidence type="ECO:0000256" key="1">
    <source>
        <dbReference type="ARBA" id="ARBA00004141"/>
    </source>
</evidence>
<dbReference type="PROSITE" id="PS00379">
    <property type="entry name" value="CDP_ALCOHOL_P_TRANSF"/>
    <property type="match status" value="1"/>
</dbReference>
<dbReference type="Pfam" id="PF01066">
    <property type="entry name" value="CDP-OH_P_transf"/>
    <property type="match status" value="1"/>
</dbReference>
<evidence type="ECO:0000256" key="16">
    <source>
        <dbReference type="SAM" id="Phobius"/>
    </source>
</evidence>
<feature type="transmembrane region" description="Helical" evidence="16">
    <location>
        <begin position="82"/>
        <end position="97"/>
    </location>
</feature>
<protein>
    <recommendedName>
        <fullName evidence="13">diacylglycerol cholinephosphotransferase</fullName>
        <ecNumber evidence="13">2.7.8.2</ecNumber>
    </recommendedName>
</protein>
<evidence type="ECO:0000256" key="3">
    <source>
        <dbReference type="ARBA" id="ARBA00022679"/>
    </source>
</evidence>
<keyword evidence="18" id="KW-1185">Reference proteome</keyword>
<feature type="transmembrane region" description="Helical" evidence="16">
    <location>
        <begin position="251"/>
        <end position="269"/>
    </location>
</feature>
<evidence type="ECO:0000256" key="15">
    <source>
        <dbReference type="RuleBase" id="RU003750"/>
    </source>
</evidence>
<evidence type="ECO:0000256" key="2">
    <source>
        <dbReference type="ARBA" id="ARBA00010441"/>
    </source>
</evidence>
<dbReference type="FunFam" id="1.20.120.1760:FF:000002">
    <property type="entry name" value="Choline/ethanolamine phosphotransferase 1"/>
    <property type="match status" value="1"/>
</dbReference>
<dbReference type="GO" id="GO:0004142">
    <property type="term" value="F:diacylglycerol cholinephosphotransferase activity"/>
    <property type="evidence" value="ECO:0007669"/>
    <property type="project" value="UniProtKB-EC"/>
</dbReference>
<evidence type="ECO:0000256" key="12">
    <source>
        <dbReference type="ARBA" id="ARBA00037890"/>
    </source>
</evidence>
<feature type="transmembrane region" description="Helical" evidence="16">
    <location>
        <begin position="117"/>
        <end position="138"/>
    </location>
</feature>
<keyword evidence="8" id="KW-1208">Phospholipid metabolism</keyword>
<keyword evidence="7" id="KW-0444">Lipid biosynthesis</keyword>
<dbReference type="InterPro" id="IPR000462">
    <property type="entry name" value="CDP-OH_P_trans"/>
</dbReference>
<dbReference type="EC" id="2.7.8.2" evidence="13"/>
<feature type="transmembrane region" description="Helical" evidence="16">
    <location>
        <begin position="145"/>
        <end position="163"/>
    </location>
</feature>
<evidence type="ECO:0000256" key="14">
    <source>
        <dbReference type="ARBA" id="ARBA00048570"/>
    </source>
</evidence>
<comment type="catalytic activity">
    <reaction evidence="10">
        <text>1,2-dioctanoyl-sn-glycerol + CDP-choline = 1,2-dioctanoyl-sn-glycero-3-phosphocholine + CMP + H(+)</text>
        <dbReference type="Rhea" id="RHEA:54232"/>
        <dbReference type="ChEBI" id="CHEBI:15378"/>
        <dbReference type="ChEBI" id="CHEBI:58779"/>
        <dbReference type="ChEBI" id="CHEBI:60377"/>
        <dbReference type="ChEBI" id="CHEBI:76979"/>
        <dbReference type="ChEBI" id="CHEBI:78228"/>
    </reaction>
    <physiologicalReaction direction="left-to-right" evidence="10">
        <dbReference type="Rhea" id="RHEA:54233"/>
    </physiologicalReaction>
</comment>
<evidence type="ECO:0000313" key="17">
    <source>
        <dbReference type="EMBL" id="KAG8197982.1"/>
    </source>
</evidence>
<dbReference type="EMBL" id="JAFNEN010000046">
    <property type="protein sequence ID" value="KAG8197982.1"/>
    <property type="molecule type" value="Genomic_DNA"/>
</dbReference>
<dbReference type="InterPro" id="IPR043130">
    <property type="entry name" value="CDP-OH_PTrfase_TM_dom"/>
</dbReference>
<evidence type="ECO:0000256" key="5">
    <source>
        <dbReference type="ARBA" id="ARBA00022989"/>
    </source>
</evidence>
<evidence type="ECO:0000256" key="13">
    <source>
        <dbReference type="ARBA" id="ARBA00038987"/>
    </source>
</evidence>
<comment type="catalytic activity">
    <reaction evidence="14">
        <text>CDP-choline + a 1,2-diacyl-sn-glycerol = a 1,2-diacyl-sn-glycero-3-phosphocholine + CMP + H(+)</text>
        <dbReference type="Rhea" id="RHEA:32939"/>
        <dbReference type="ChEBI" id="CHEBI:15378"/>
        <dbReference type="ChEBI" id="CHEBI:17815"/>
        <dbReference type="ChEBI" id="CHEBI:57643"/>
        <dbReference type="ChEBI" id="CHEBI:58779"/>
        <dbReference type="ChEBI" id="CHEBI:60377"/>
        <dbReference type="EC" id="2.7.8.2"/>
    </reaction>
    <physiologicalReaction direction="left-to-right" evidence="14">
        <dbReference type="Rhea" id="RHEA:32940"/>
    </physiologicalReaction>
</comment>
<dbReference type="InterPro" id="IPR048254">
    <property type="entry name" value="CDP_ALCOHOL_P_TRANSF_CS"/>
</dbReference>
<evidence type="ECO:0000256" key="11">
    <source>
        <dbReference type="ARBA" id="ARBA00036890"/>
    </source>
</evidence>
<feature type="transmembrane region" description="Helical" evidence="16">
    <location>
        <begin position="47"/>
        <end position="70"/>
    </location>
</feature>
<feature type="transmembrane region" description="Helical" evidence="16">
    <location>
        <begin position="281"/>
        <end position="301"/>
    </location>
</feature>
<reference evidence="17 18" key="1">
    <citation type="journal article" date="2022" name="Nat. Ecol. Evol.">
        <title>A masculinizing supergene underlies an exaggerated male reproductive morph in a spider.</title>
        <authorList>
            <person name="Hendrickx F."/>
            <person name="De Corte Z."/>
            <person name="Sonet G."/>
            <person name="Van Belleghem S.M."/>
            <person name="Kostlbacher S."/>
            <person name="Vangestel C."/>
        </authorList>
    </citation>
    <scope>NUCLEOTIDE SEQUENCE [LARGE SCALE GENOMIC DNA]</scope>
    <source>
        <strain evidence="17">W744_W776</strain>
    </source>
</reference>
<evidence type="ECO:0000313" key="18">
    <source>
        <dbReference type="Proteomes" id="UP000827092"/>
    </source>
</evidence>
<keyword evidence="4 16" id="KW-0812">Transmembrane</keyword>
<feature type="transmembrane region" description="Helical" evidence="16">
    <location>
        <begin position="336"/>
        <end position="358"/>
    </location>
</feature>
<dbReference type="GO" id="GO:0005794">
    <property type="term" value="C:Golgi apparatus"/>
    <property type="evidence" value="ECO:0007669"/>
    <property type="project" value="TreeGrafter"/>
</dbReference>